<protein>
    <submittedName>
        <fullName evidence="1">Uncharacterized protein</fullName>
    </submittedName>
</protein>
<proteinExistence type="predicted"/>
<organism evidence="1 2">
    <name type="scientific">Cajanus cajan</name>
    <name type="common">Pigeon pea</name>
    <name type="synonym">Cajanus indicus</name>
    <dbReference type="NCBI Taxonomy" id="3821"/>
    <lineage>
        <taxon>Eukaryota</taxon>
        <taxon>Viridiplantae</taxon>
        <taxon>Streptophyta</taxon>
        <taxon>Embryophyta</taxon>
        <taxon>Tracheophyta</taxon>
        <taxon>Spermatophyta</taxon>
        <taxon>Magnoliopsida</taxon>
        <taxon>eudicotyledons</taxon>
        <taxon>Gunneridae</taxon>
        <taxon>Pentapetalae</taxon>
        <taxon>rosids</taxon>
        <taxon>fabids</taxon>
        <taxon>Fabales</taxon>
        <taxon>Fabaceae</taxon>
        <taxon>Papilionoideae</taxon>
        <taxon>50 kb inversion clade</taxon>
        <taxon>NPAAA clade</taxon>
        <taxon>indigoferoid/millettioid clade</taxon>
        <taxon>Phaseoleae</taxon>
        <taxon>Cajanus</taxon>
    </lineage>
</organism>
<gene>
    <name evidence="1" type="ORF">KK1_039673</name>
</gene>
<reference evidence="1" key="1">
    <citation type="journal article" date="2012" name="Nat. Biotechnol.">
        <title>Draft genome sequence of pigeonpea (Cajanus cajan), an orphan legume crop of resource-poor farmers.</title>
        <authorList>
            <person name="Varshney R.K."/>
            <person name="Chen W."/>
            <person name="Li Y."/>
            <person name="Bharti A.K."/>
            <person name="Saxena R.K."/>
            <person name="Schlueter J.A."/>
            <person name="Donoghue M.T."/>
            <person name="Azam S."/>
            <person name="Fan G."/>
            <person name="Whaley A.M."/>
            <person name="Farmer A.D."/>
            <person name="Sheridan J."/>
            <person name="Iwata A."/>
            <person name="Tuteja R."/>
            <person name="Penmetsa R.V."/>
            <person name="Wu W."/>
            <person name="Upadhyaya H.D."/>
            <person name="Yang S.P."/>
            <person name="Shah T."/>
            <person name="Saxena K.B."/>
            <person name="Michael T."/>
            <person name="McCombie W.R."/>
            <person name="Yang B."/>
            <person name="Zhang G."/>
            <person name="Yang H."/>
            <person name="Wang J."/>
            <person name="Spillane C."/>
            <person name="Cook D.R."/>
            <person name="May G.D."/>
            <person name="Xu X."/>
            <person name="Jackson S.A."/>
        </authorList>
    </citation>
    <scope>NUCLEOTIDE SEQUENCE [LARGE SCALE GENOMIC DNA]</scope>
</reference>
<dbReference type="Proteomes" id="UP000075243">
    <property type="component" value="Unassembled WGS sequence"/>
</dbReference>
<dbReference type="Gramene" id="C.cajan_37818.t">
    <property type="protein sequence ID" value="C.cajan_37818.t.cds1"/>
    <property type="gene ID" value="C.cajan_37818"/>
</dbReference>
<accession>A0A151R938</accession>
<dbReference type="EMBL" id="KQ483943">
    <property type="protein sequence ID" value="KYP39052.1"/>
    <property type="molecule type" value="Genomic_DNA"/>
</dbReference>
<feature type="non-terminal residue" evidence="1">
    <location>
        <position position="1"/>
    </location>
</feature>
<evidence type="ECO:0000313" key="1">
    <source>
        <dbReference type="EMBL" id="KYP39052.1"/>
    </source>
</evidence>
<evidence type="ECO:0000313" key="2">
    <source>
        <dbReference type="Proteomes" id="UP000075243"/>
    </source>
</evidence>
<name>A0A151R938_CAJCA</name>
<sequence>WKTSNREIVGIIPLLEEVKFPNIQNRKVVASPFKMIGEERDTNGKVVIKDIQNIHTQLNYSNQLLHQVAKKVVYLGLKIKVITKQDLTKALINSIKFTDKEYKEFKLRNKSNSILDEINKKKNT</sequence>
<keyword evidence="2" id="KW-1185">Reference proteome</keyword>
<dbReference type="AlphaFoldDB" id="A0A151R938"/>